<reference evidence="1" key="2">
    <citation type="submission" date="2021-10" db="EMBL/GenBank/DDBJ databases">
        <title>Phylogenomics reveals ancestral predisposition of the termite-cultivated fungus Termitomyces towards a domesticated lifestyle.</title>
        <authorList>
            <person name="Auxier B."/>
            <person name="Grum-Grzhimaylo A."/>
            <person name="Cardenas M.E."/>
            <person name="Lodge J.D."/>
            <person name="Laessoe T."/>
            <person name="Pedersen O."/>
            <person name="Smith M.E."/>
            <person name="Kuyper T.W."/>
            <person name="Franco-Molano E.A."/>
            <person name="Baroni T.J."/>
            <person name="Aanen D.K."/>
        </authorList>
    </citation>
    <scope>NUCLEOTIDE SEQUENCE</scope>
    <source>
        <strain evidence="1">AP01</strain>
        <tissue evidence="1">Mycelium</tissue>
    </source>
</reference>
<name>A0A9P7G4X7_9AGAR</name>
<dbReference type="Proteomes" id="UP000775547">
    <property type="component" value="Unassembled WGS sequence"/>
</dbReference>
<gene>
    <name evidence="1" type="ORF">DXG03_008052</name>
</gene>
<protein>
    <submittedName>
        <fullName evidence="1">Uncharacterized protein</fullName>
    </submittedName>
</protein>
<sequence length="144" mass="16594">MNDTTTSTFPKSWACCLHMLQACFKVWTKDLATGGPETLANNAMDLYHMWVVWNNRLDELCRLDDAIWEEEVDAVRRVSKWLDQTGQQCYPCTFEQVANTHARGHSQCDGGGVKRGETRQCWQPGCRMTMWRWQGQGQAQEMGE</sequence>
<organism evidence="1 2">
    <name type="scientific">Asterophora parasitica</name>
    <dbReference type="NCBI Taxonomy" id="117018"/>
    <lineage>
        <taxon>Eukaryota</taxon>
        <taxon>Fungi</taxon>
        <taxon>Dikarya</taxon>
        <taxon>Basidiomycota</taxon>
        <taxon>Agaricomycotina</taxon>
        <taxon>Agaricomycetes</taxon>
        <taxon>Agaricomycetidae</taxon>
        <taxon>Agaricales</taxon>
        <taxon>Tricholomatineae</taxon>
        <taxon>Lyophyllaceae</taxon>
        <taxon>Asterophora</taxon>
    </lineage>
</organism>
<dbReference type="AlphaFoldDB" id="A0A9P7G4X7"/>
<proteinExistence type="predicted"/>
<keyword evidence="2" id="KW-1185">Reference proteome</keyword>
<comment type="caution">
    <text evidence="1">The sequence shown here is derived from an EMBL/GenBank/DDBJ whole genome shotgun (WGS) entry which is preliminary data.</text>
</comment>
<reference evidence="1" key="1">
    <citation type="submission" date="2020-07" db="EMBL/GenBank/DDBJ databases">
        <authorList>
            <person name="Nieuwenhuis M."/>
            <person name="Van De Peppel L.J.J."/>
        </authorList>
    </citation>
    <scope>NUCLEOTIDE SEQUENCE</scope>
    <source>
        <strain evidence="1">AP01</strain>
        <tissue evidence="1">Mycelium</tissue>
    </source>
</reference>
<accession>A0A9P7G4X7</accession>
<evidence type="ECO:0000313" key="1">
    <source>
        <dbReference type="EMBL" id="KAG5640572.1"/>
    </source>
</evidence>
<evidence type="ECO:0000313" key="2">
    <source>
        <dbReference type="Proteomes" id="UP000775547"/>
    </source>
</evidence>
<dbReference type="EMBL" id="JABCKV010000633">
    <property type="protein sequence ID" value="KAG5640572.1"/>
    <property type="molecule type" value="Genomic_DNA"/>
</dbReference>